<dbReference type="EMBL" id="CP058627">
    <property type="protein sequence ID" value="QLG87667.1"/>
    <property type="molecule type" value="Genomic_DNA"/>
</dbReference>
<dbReference type="AlphaFoldDB" id="A0A7H9BGE1"/>
<sequence length="137" mass="15127">MMNFGRKLFLITALVHQLTIPTIANAEDKNGNFVVGGGVGGVECPEFVSTMERATSHGLGSSEYTQAIYPYVMFIAGFMTGYNAQAKDTCNIFDSYSNDQRLAWLNNYCKSNPLDKFGSAVIKLSKEVYPKRKKSCS</sequence>
<dbReference type="RefSeq" id="WP_179357748.1">
    <property type="nucleotide sequence ID" value="NZ_CP058627.1"/>
</dbReference>
<organism evidence="2 3">
    <name type="scientific">Chitinibacter bivalviorum</name>
    <dbReference type="NCBI Taxonomy" id="2739434"/>
    <lineage>
        <taxon>Bacteria</taxon>
        <taxon>Pseudomonadati</taxon>
        <taxon>Pseudomonadota</taxon>
        <taxon>Betaproteobacteria</taxon>
        <taxon>Neisseriales</taxon>
        <taxon>Chitinibacteraceae</taxon>
        <taxon>Chitinibacter</taxon>
    </lineage>
</organism>
<feature type="signal peptide" evidence="1">
    <location>
        <begin position="1"/>
        <end position="26"/>
    </location>
</feature>
<gene>
    <name evidence="2" type="ORF">HQ393_05025</name>
</gene>
<protein>
    <recommendedName>
        <fullName evidence="4">Rap1a immunity protein domain-containing protein</fullName>
    </recommendedName>
</protein>
<evidence type="ECO:0000313" key="3">
    <source>
        <dbReference type="Proteomes" id="UP000509597"/>
    </source>
</evidence>
<evidence type="ECO:0000256" key="1">
    <source>
        <dbReference type="SAM" id="SignalP"/>
    </source>
</evidence>
<keyword evidence="1" id="KW-0732">Signal</keyword>
<evidence type="ECO:0008006" key="4">
    <source>
        <dbReference type="Google" id="ProtNLM"/>
    </source>
</evidence>
<proteinExistence type="predicted"/>
<evidence type="ECO:0000313" key="2">
    <source>
        <dbReference type="EMBL" id="QLG87667.1"/>
    </source>
</evidence>
<accession>A0A7H9BGE1</accession>
<name>A0A7H9BGE1_9NEIS</name>
<feature type="chain" id="PRO_5028933636" description="Rap1a immunity protein domain-containing protein" evidence="1">
    <location>
        <begin position="27"/>
        <end position="137"/>
    </location>
</feature>
<keyword evidence="3" id="KW-1185">Reference proteome</keyword>
<reference evidence="2 3" key="1">
    <citation type="submission" date="2020-07" db="EMBL/GenBank/DDBJ databases">
        <title>Complete genome sequence of Chitinibacter sp. 2T18.</title>
        <authorList>
            <person name="Bae J.-W."/>
            <person name="Choi J.-W."/>
        </authorList>
    </citation>
    <scope>NUCLEOTIDE SEQUENCE [LARGE SCALE GENOMIC DNA]</scope>
    <source>
        <strain evidence="2 3">2T18</strain>
    </source>
</reference>
<dbReference type="KEGG" id="chiz:HQ393_05025"/>
<dbReference type="Proteomes" id="UP000509597">
    <property type="component" value="Chromosome"/>
</dbReference>